<protein>
    <submittedName>
        <fullName evidence="1">Uncharacterized protein</fullName>
    </submittedName>
</protein>
<reference evidence="1" key="1">
    <citation type="submission" date="2022-12" db="EMBL/GenBank/DDBJ databases">
        <authorList>
            <person name="Alioto T."/>
            <person name="Alioto T."/>
            <person name="Gomez Garrido J."/>
        </authorList>
    </citation>
    <scope>NUCLEOTIDE SEQUENCE</scope>
</reference>
<accession>A0AA35L1J5</accession>
<name>A0AA35L1J5_9SAUR</name>
<proteinExistence type="predicted"/>
<dbReference type="Proteomes" id="UP001178461">
    <property type="component" value="Chromosome 12"/>
</dbReference>
<evidence type="ECO:0000313" key="2">
    <source>
        <dbReference type="Proteomes" id="UP001178461"/>
    </source>
</evidence>
<organism evidence="1 2">
    <name type="scientific">Podarcis lilfordi</name>
    <name type="common">Lilford's wall lizard</name>
    <dbReference type="NCBI Taxonomy" id="74358"/>
    <lineage>
        <taxon>Eukaryota</taxon>
        <taxon>Metazoa</taxon>
        <taxon>Chordata</taxon>
        <taxon>Craniata</taxon>
        <taxon>Vertebrata</taxon>
        <taxon>Euteleostomi</taxon>
        <taxon>Lepidosauria</taxon>
        <taxon>Squamata</taxon>
        <taxon>Bifurcata</taxon>
        <taxon>Unidentata</taxon>
        <taxon>Episquamata</taxon>
        <taxon>Laterata</taxon>
        <taxon>Lacertibaenia</taxon>
        <taxon>Lacertidae</taxon>
        <taxon>Podarcis</taxon>
    </lineage>
</organism>
<dbReference type="AlphaFoldDB" id="A0AA35L1J5"/>
<keyword evidence="2" id="KW-1185">Reference proteome</keyword>
<evidence type="ECO:0000313" key="1">
    <source>
        <dbReference type="EMBL" id="CAI5788180.1"/>
    </source>
</evidence>
<dbReference type="EMBL" id="OX395137">
    <property type="protein sequence ID" value="CAI5788180.1"/>
    <property type="molecule type" value="Genomic_DNA"/>
</dbReference>
<sequence length="165" mass="18602">MTHVEDAQAEKHPPKNRALQLSVTGANHYGIKYHSPPLLFCVTHAVASEERGEWCCNMQINVMNQQRSGRRFSAKTINLMNGFIWPFGSSTFSHTAESMKEKNCKKTRTGERKGKKTIEATRSLHLEVSATGIVYKALSLPSSIYAHNGKWWTLYKAQPNAKPLK</sequence>
<gene>
    <name evidence="1" type="ORF">PODLI_1B033686</name>
</gene>